<comment type="caution">
    <text evidence="3">The sequence shown here is derived from an EMBL/GenBank/DDBJ whole genome shotgun (WGS) entry which is preliminary data.</text>
</comment>
<organism evidence="3 4">
    <name type="scientific">Trichonephila clavata</name>
    <name type="common">Joro spider</name>
    <name type="synonym">Nephila clavata</name>
    <dbReference type="NCBI Taxonomy" id="2740835"/>
    <lineage>
        <taxon>Eukaryota</taxon>
        <taxon>Metazoa</taxon>
        <taxon>Ecdysozoa</taxon>
        <taxon>Arthropoda</taxon>
        <taxon>Chelicerata</taxon>
        <taxon>Arachnida</taxon>
        <taxon>Araneae</taxon>
        <taxon>Araneomorphae</taxon>
        <taxon>Entelegynae</taxon>
        <taxon>Araneoidea</taxon>
        <taxon>Nephilidae</taxon>
        <taxon>Trichonephila</taxon>
    </lineage>
</organism>
<dbReference type="GO" id="GO:0006313">
    <property type="term" value="P:DNA transposition"/>
    <property type="evidence" value="ECO:0007669"/>
    <property type="project" value="InterPro"/>
</dbReference>
<feature type="domain" description="Transposase IS4-like" evidence="2">
    <location>
        <begin position="35"/>
        <end position="83"/>
    </location>
</feature>
<evidence type="ECO:0000256" key="1">
    <source>
        <dbReference type="SAM" id="MobiDB-lite"/>
    </source>
</evidence>
<evidence type="ECO:0000259" key="2">
    <source>
        <dbReference type="Pfam" id="PF01609"/>
    </source>
</evidence>
<proteinExistence type="predicted"/>
<accession>A0A8X6LSS8</accession>
<dbReference type="EMBL" id="BMAO01027934">
    <property type="protein sequence ID" value="GFR20695.1"/>
    <property type="molecule type" value="Genomic_DNA"/>
</dbReference>
<reference evidence="3" key="1">
    <citation type="submission" date="2020-07" db="EMBL/GenBank/DDBJ databases">
        <title>Multicomponent nature underlies the extraordinary mechanical properties of spider dragline silk.</title>
        <authorList>
            <person name="Kono N."/>
            <person name="Nakamura H."/>
            <person name="Mori M."/>
            <person name="Yoshida Y."/>
            <person name="Ohtoshi R."/>
            <person name="Malay A.D."/>
            <person name="Moran D.A.P."/>
            <person name="Tomita M."/>
            <person name="Numata K."/>
            <person name="Arakawa K."/>
        </authorList>
    </citation>
    <scope>NUCLEOTIDE SEQUENCE</scope>
</reference>
<sequence>MSDGVIYAMGPKDEILSKLVAPSSSTTEDERSSANGQRNEITQAETLTENIVNSIVVADKGYDSNSFVASLENRKCKAVIPQRGIEKCRETTTNIFIKSGI</sequence>
<dbReference type="AlphaFoldDB" id="A0A8X6LSS8"/>
<dbReference type="Pfam" id="PF01609">
    <property type="entry name" value="DDE_Tnp_1"/>
    <property type="match status" value="1"/>
</dbReference>
<feature type="region of interest" description="Disordered" evidence="1">
    <location>
        <begin position="18"/>
        <end position="42"/>
    </location>
</feature>
<dbReference type="GO" id="GO:0004803">
    <property type="term" value="F:transposase activity"/>
    <property type="evidence" value="ECO:0007669"/>
    <property type="project" value="InterPro"/>
</dbReference>
<dbReference type="InterPro" id="IPR002559">
    <property type="entry name" value="Transposase_11"/>
</dbReference>
<keyword evidence="4" id="KW-1185">Reference proteome</keyword>
<feature type="compositionally biased region" description="Polar residues" evidence="1">
    <location>
        <begin position="33"/>
        <end position="42"/>
    </location>
</feature>
<protein>
    <recommendedName>
        <fullName evidence="2">Transposase IS4-like domain-containing protein</fullName>
    </recommendedName>
</protein>
<dbReference type="Proteomes" id="UP000887116">
    <property type="component" value="Unassembled WGS sequence"/>
</dbReference>
<name>A0A8X6LSS8_TRICU</name>
<evidence type="ECO:0000313" key="4">
    <source>
        <dbReference type="Proteomes" id="UP000887116"/>
    </source>
</evidence>
<evidence type="ECO:0000313" key="3">
    <source>
        <dbReference type="EMBL" id="GFR20695.1"/>
    </source>
</evidence>
<gene>
    <name evidence="3" type="ORF">TNCT_70131</name>
</gene>
<dbReference type="GO" id="GO:0003677">
    <property type="term" value="F:DNA binding"/>
    <property type="evidence" value="ECO:0007669"/>
    <property type="project" value="InterPro"/>
</dbReference>